<accession>A0ACB8Y265</accession>
<dbReference type="EMBL" id="CM042060">
    <property type="protein sequence ID" value="KAI3677607.1"/>
    <property type="molecule type" value="Genomic_DNA"/>
</dbReference>
<sequence>MDTIVNINVTEMPVLNSTKKSRREDDTTNKGNAEDKGKRAIKELNGSMAMLAMKYKRHIKKVSFKRGELLFSRERVMLNVELEAERLSTNPLRLSTVRTCHMDFKLKLEDVASTFSSSVFEPLQVIYELNFAL</sequence>
<comment type="caution">
    <text evidence="1">The sequence shown here is derived from an EMBL/GenBank/DDBJ whole genome shotgun (WGS) entry which is preliminary data.</text>
</comment>
<evidence type="ECO:0000313" key="2">
    <source>
        <dbReference type="Proteomes" id="UP001055879"/>
    </source>
</evidence>
<keyword evidence="2" id="KW-1185">Reference proteome</keyword>
<dbReference type="Proteomes" id="UP001055879">
    <property type="component" value="Linkage Group LG14"/>
</dbReference>
<reference evidence="1 2" key="2">
    <citation type="journal article" date="2022" name="Mol. Ecol. Resour.">
        <title>The genomes of chicory, endive, great burdock and yacon provide insights into Asteraceae paleo-polyploidization history and plant inulin production.</title>
        <authorList>
            <person name="Fan W."/>
            <person name="Wang S."/>
            <person name="Wang H."/>
            <person name="Wang A."/>
            <person name="Jiang F."/>
            <person name="Liu H."/>
            <person name="Zhao H."/>
            <person name="Xu D."/>
            <person name="Zhang Y."/>
        </authorList>
    </citation>
    <scope>NUCLEOTIDE SEQUENCE [LARGE SCALE GENOMIC DNA]</scope>
    <source>
        <strain evidence="2">cv. Niubang</strain>
    </source>
</reference>
<protein>
    <submittedName>
        <fullName evidence="1">Uncharacterized protein</fullName>
    </submittedName>
</protein>
<name>A0ACB8Y265_ARCLA</name>
<evidence type="ECO:0000313" key="1">
    <source>
        <dbReference type="EMBL" id="KAI3677607.1"/>
    </source>
</evidence>
<proteinExistence type="predicted"/>
<gene>
    <name evidence="1" type="ORF">L6452_36873</name>
</gene>
<organism evidence="1 2">
    <name type="scientific">Arctium lappa</name>
    <name type="common">Greater burdock</name>
    <name type="synonym">Lappa major</name>
    <dbReference type="NCBI Taxonomy" id="4217"/>
    <lineage>
        <taxon>Eukaryota</taxon>
        <taxon>Viridiplantae</taxon>
        <taxon>Streptophyta</taxon>
        <taxon>Embryophyta</taxon>
        <taxon>Tracheophyta</taxon>
        <taxon>Spermatophyta</taxon>
        <taxon>Magnoliopsida</taxon>
        <taxon>eudicotyledons</taxon>
        <taxon>Gunneridae</taxon>
        <taxon>Pentapetalae</taxon>
        <taxon>asterids</taxon>
        <taxon>campanulids</taxon>
        <taxon>Asterales</taxon>
        <taxon>Asteraceae</taxon>
        <taxon>Carduoideae</taxon>
        <taxon>Cardueae</taxon>
        <taxon>Arctiinae</taxon>
        <taxon>Arctium</taxon>
    </lineage>
</organism>
<reference evidence="2" key="1">
    <citation type="journal article" date="2022" name="Mol. Ecol. Resour.">
        <title>The genomes of chicory, endive, great burdock and yacon provide insights into Asteraceae palaeo-polyploidization history and plant inulin production.</title>
        <authorList>
            <person name="Fan W."/>
            <person name="Wang S."/>
            <person name="Wang H."/>
            <person name="Wang A."/>
            <person name="Jiang F."/>
            <person name="Liu H."/>
            <person name="Zhao H."/>
            <person name="Xu D."/>
            <person name="Zhang Y."/>
        </authorList>
    </citation>
    <scope>NUCLEOTIDE SEQUENCE [LARGE SCALE GENOMIC DNA]</scope>
    <source>
        <strain evidence="2">cv. Niubang</strain>
    </source>
</reference>